<dbReference type="PANTHER" id="PTHR33050:SF7">
    <property type="entry name" value="RIBONUCLEASE H"/>
    <property type="match status" value="1"/>
</dbReference>
<dbReference type="Proteomes" id="UP000179920">
    <property type="component" value="Chromosome VII"/>
</dbReference>
<dbReference type="SUPFAM" id="SSF56672">
    <property type="entry name" value="DNA/RNA polymerases"/>
    <property type="match status" value="1"/>
</dbReference>
<feature type="region of interest" description="Disordered" evidence="1">
    <location>
        <begin position="204"/>
        <end position="255"/>
    </location>
</feature>
<feature type="compositionally biased region" description="Polar residues" evidence="1">
    <location>
        <begin position="235"/>
        <end position="250"/>
    </location>
</feature>
<evidence type="ECO:0008006" key="4">
    <source>
        <dbReference type="Google" id="ProtNLM"/>
    </source>
</evidence>
<organism evidence="2 3">
    <name type="scientific">Ustilago bromivora</name>
    <dbReference type="NCBI Taxonomy" id="307758"/>
    <lineage>
        <taxon>Eukaryota</taxon>
        <taxon>Fungi</taxon>
        <taxon>Dikarya</taxon>
        <taxon>Basidiomycota</taxon>
        <taxon>Ustilaginomycotina</taxon>
        <taxon>Ustilaginomycetes</taxon>
        <taxon>Ustilaginales</taxon>
        <taxon>Ustilaginaceae</taxon>
        <taxon>Ustilago</taxon>
    </lineage>
</organism>
<proteinExistence type="predicted"/>
<name>A0A1K0GQ49_9BASI</name>
<dbReference type="PANTHER" id="PTHR33050">
    <property type="entry name" value="REVERSE TRANSCRIPTASE DOMAIN-CONTAINING PROTEIN"/>
    <property type="match status" value="1"/>
</dbReference>
<dbReference type="InterPro" id="IPR052055">
    <property type="entry name" value="Hepadnavirus_pol/RT"/>
</dbReference>
<sequence>MPFSPLPSSLLLPASTLSLAKPSALASAPTTTATVAASTPSHPTPPLPPTVFLTEDSPVFCSLQQQLDDQASALSEIAASLQHLLASSCNPEPRHPQPPSSQPVATTLTSTMLPAANTAGSALGAPLPGESDMDRIFSWLLWEVVQQVINDTLPPQDMGRLCNPDLLPVDDEHEHAILVNGALIKPTTCTHGCWLSPMSSPPANDALAMPQQPCGPSKTRLHGTSTSALPPPKSTTPGSANRQANTQLSEPPSKHQKGLEVCFWYNGGGCPKGMSRTAPDPIQVVMPRHPTGLDGLVSLTPLSPTAPDLGPAQRPPPLQGLAQHINGPMGPPDLSTPPLQGSARSVVMPVGLGGTRTPPLQGLARLFDSVPAALNVPSADWCLSLLLNAWSHDPGLHPNTSFAGNVFDLASQPARHGSMQERAFAWSTLLSLYPDPIYHCQLLGMTEHSCLLGYNGPLCNANCCSDNLPISSASHSHLQREINTCLAKATALPSINASISLGFIRIQYEGLQDLLVFVSQNPGCLLWKGDLEDAFQHIMTAEHNTHLLGFSYDSICYHENTLTFRGSSSPWLFNLFAEFLHWLVAACLPTDWPVNHYLDATFGAIPVSHTMHALLPIHTLALAANALGLWLSPKKTFGTSTKLKVLGVKIDTVAQTVGITDD</sequence>
<reference evidence="3" key="1">
    <citation type="submission" date="2016-04" db="EMBL/GenBank/DDBJ databases">
        <authorList>
            <person name="Guldener U."/>
            <person name="Guldener U."/>
        </authorList>
    </citation>
    <scope>NUCLEOTIDE SEQUENCE [LARGE SCALE GENOMIC DNA]</scope>
    <source>
        <strain evidence="3">UB2112</strain>
    </source>
</reference>
<accession>A0A1K0GQ49</accession>
<gene>
    <name evidence="2" type="ORF">UBRO_20637</name>
</gene>
<dbReference type="AlphaFoldDB" id="A0A1K0GQ49"/>
<evidence type="ECO:0000313" key="2">
    <source>
        <dbReference type="EMBL" id="SAM82153.1"/>
    </source>
</evidence>
<protein>
    <recommendedName>
        <fullName evidence="4">Reverse transcriptase domain-containing protein</fullName>
    </recommendedName>
</protein>
<dbReference type="EMBL" id="LT558123">
    <property type="protein sequence ID" value="SAM82153.1"/>
    <property type="molecule type" value="Genomic_DNA"/>
</dbReference>
<evidence type="ECO:0000313" key="3">
    <source>
        <dbReference type="Proteomes" id="UP000179920"/>
    </source>
</evidence>
<evidence type="ECO:0000256" key="1">
    <source>
        <dbReference type="SAM" id="MobiDB-lite"/>
    </source>
</evidence>
<dbReference type="InterPro" id="IPR043502">
    <property type="entry name" value="DNA/RNA_pol_sf"/>
</dbReference>
<dbReference type="OrthoDB" id="3248529at2759"/>